<protein>
    <recommendedName>
        <fullName evidence="4">Lipoprotein</fullName>
    </recommendedName>
</protein>
<sequence>MNKFIKLSILCGMVVCFLTGCADVVESSMTDNTTQENLISIDDVRIEDVAVMEEDYYVVEGILREIGKEDLLLETPQGQSMYFKLAPETIIYAGEGSDAIAEGENIKVVFDGELNGTEMKKVFVIAVTVLEEDF</sequence>
<dbReference type="Proteomes" id="UP001154420">
    <property type="component" value="Unassembled WGS sequence"/>
</dbReference>
<feature type="signal peptide" evidence="1">
    <location>
        <begin position="1"/>
        <end position="22"/>
    </location>
</feature>
<dbReference type="AlphaFoldDB" id="A0A9X5BJ85"/>
<proteinExistence type="predicted"/>
<feature type="chain" id="PRO_5040914267" description="Lipoprotein" evidence="1">
    <location>
        <begin position="23"/>
        <end position="134"/>
    </location>
</feature>
<gene>
    <name evidence="2" type="ORF">D5281_21405</name>
</gene>
<evidence type="ECO:0008006" key="4">
    <source>
        <dbReference type="Google" id="ProtNLM"/>
    </source>
</evidence>
<organism evidence="2 3">
    <name type="scientific">Parablautia muri</name>
    <dbReference type="NCBI Taxonomy" id="2320879"/>
    <lineage>
        <taxon>Bacteria</taxon>
        <taxon>Bacillati</taxon>
        <taxon>Bacillota</taxon>
        <taxon>Clostridia</taxon>
        <taxon>Lachnospirales</taxon>
        <taxon>Lachnospiraceae</taxon>
        <taxon>Parablautia</taxon>
    </lineage>
</organism>
<evidence type="ECO:0000313" key="3">
    <source>
        <dbReference type="Proteomes" id="UP001154420"/>
    </source>
</evidence>
<accession>A0A9X5BJ85</accession>
<dbReference type="OrthoDB" id="9802736at2"/>
<comment type="caution">
    <text evidence="2">The sequence shown here is derived from an EMBL/GenBank/DDBJ whole genome shotgun (WGS) entry which is preliminary data.</text>
</comment>
<dbReference type="RefSeq" id="WP_160562004.1">
    <property type="nucleotide sequence ID" value="NZ_QZDT01000062.1"/>
</dbReference>
<evidence type="ECO:0000313" key="2">
    <source>
        <dbReference type="EMBL" id="NBJ95044.1"/>
    </source>
</evidence>
<keyword evidence="1" id="KW-0732">Signal</keyword>
<dbReference type="PROSITE" id="PS51257">
    <property type="entry name" value="PROKAR_LIPOPROTEIN"/>
    <property type="match status" value="1"/>
</dbReference>
<evidence type="ECO:0000256" key="1">
    <source>
        <dbReference type="SAM" id="SignalP"/>
    </source>
</evidence>
<keyword evidence="3" id="KW-1185">Reference proteome</keyword>
<reference evidence="2" key="1">
    <citation type="submission" date="2018-09" db="EMBL/GenBank/DDBJ databases">
        <title>Murine metabolic-syndrome-specific gut microbial biobank.</title>
        <authorList>
            <person name="Liu C."/>
        </authorList>
    </citation>
    <scope>NUCLEOTIDE SEQUENCE</scope>
    <source>
        <strain evidence="2">D42-62</strain>
    </source>
</reference>
<dbReference type="EMBL" id="QZDT01000062">
    <property type="protein sequence ID" value="NBJ95044.1"/>
    <property type="molecule type" value="Genomic_DNA"/>
</dbReference>
<name>A0A9X5BJ85_9FIRM</name>